<dbReference type="Proteomes" id="UP000292939">
    <property type="component" value="Chromosome"/>
</dbReference>
<feature type="active site" evidence="6">
    <location>
        <position position="400"/>
    </location>
</feature>
<keyword evidence="5" id="KW-0443">Lipid metabolism</keyword>
<protein>
    <submittedName>
        <fullName evidence="8">Class I SAM-dependent methyltransferase</fullName>
    </submittedName>
</protein>
<dbReference type="PANTHER" id="PTHR43667">
    <property type="entry name" value="CYCLOPROPANE-FATTY-ACYL-PHOSPHOLIPID SYNTHASE"/>
    <property type="match status" value="1"/>
</dbReference>
<dbReference type="GO" id="GO:0008168">
    <property type="term" value="F:methyltransferase activity"/>
    <property type="evidence" value="ECO:0007669"/>
    <property type="project" value="UniProtKB-KW"/>
</dbReference>
<keyword evidence="2 8" id="KW-0489">Methyltransferase</keyword>
<dbReference type="KEGG" id="hgr:DW355_10070"/>
<sequence>MNTVANTAPASGPSSIAGHTPKPHFLDGLAERGVRARLAQLRHGRVSLIERGQRTDYGSPSAHCPMSVQLDVLDPRFWGELAFGGSIGAGEAYMAGYWRCDDLTGLMRILLQNREVLDGMEGGLARLTAPLQKALHWTNRNTRSGSRRNIAAHYDLGNDFFALFLDPSLMYSCAYYETPQSTLEEAQQARLHRVCRHLKLGPDDHLLEIGTGWGGMAIHAAQHYGCRVTTTTISRQQYELARERVAAAGLQDRITLLLEDYRDLKGQYDKLVSLEMIEAVGHQFYGTYFAQCARLLKDDGLMLLQAITIADQRYEAARKSVDFIQRHIFPGSTIPSITALLNAITAKTDMKLVQLDDIGPHYATTLRHWRERFMARLGEVRLLGYTDTFIRMWDFYLCYCEGGFEERALGDVHMLLAKPGAR</sequence>
<evidence type="ECO:0000313" key="8">
    <source>
        <dbReference type="EMBL" id="QBK05069.1"/>
    </source>
</evidence>
<evidence type="ECO:0000256" key="6">
    <source>
        <dbReference type="PIRSR" id="PIRSR003085-1"/>
    </source>
</evidence>
<evidence type="ECO:0000256" key="2">
    <source>
        <dbReference type="ARBA" id="ARBA00022603"/>
    </source>
</evidence>
<keyword evidence="3 8" id="KW-0808">Transferase</keyword>
<dbReference type="InterPro" id="IPR050723">
    <property type="entry name" value="CFA/CMAS"/>
</dbReference>
<evidence type="ECO:0000313" key="9">
    <source>
        <dbReference type="Proteomes" id="UP000292939"/>
    </source>
</evidence>
<dbReference type="Pfam" id="PF02353">
    <property type="entry name" value="CMAS"/>
    <property type="match status" value="1"/>
</dbReference>
<dbReference type="AlphaFoldDB" id="A0A4V1A275"/>
<dbReference type="GO" id="GO:0008610">
    <property type="term" value="P:lipid biosynthetic process"/>
    <property type="evidence" value="ECO:0007669"/>
    <property type="project" value="InterPro"/>
</dbReference>
<feature type="region of interest" description="Disordered" evidence="7">
    <location>
        <begin position="1"/>
        <end position="22"/>
    </location>
</feature>
<reference evidence="8 9" key="1">
    <citation type="submission" date="2018-07" db="EMBL/GenBank/DDBJ databases">
        <title>Exploring interactions and the metabolic potential of the ultra-small soil bacteria Hylemonella gracilis.</title>
        <authorList>
            <person name="Tyc O."/>
            <person name="Kulkarni P."/>
            <person name="Gawehns F."/>
            <person name="Hundscheid M."/>
            <person name="Zweers H."/>
            <person name="Garbeva P."/>
        </authorList>
    </citation>
    <scope>NUCLEOTIDE SEQUENCE [LARGE SCALE GENOMIC DNA]</scope>
    <source>
        <strain evidence="8 9">NS1</strain>
    </source>
</reference>
<proteinExistence type="inferred from homology"/>
<keyword evidence="4" id="KW-0949">S-adenosyl-L-methionine</keyword>
<dbReference type="PIRSF" id="PIRSF003085">
    <property type="entry name" value="CMAS"/>
    <property type="match status" value="1"/>
</dbReference>
<evidence type="ECO:0000256" key="4">
    <source>
        <dbReference type="ARBA" id="ARBA00022691"/>
    </source>
</evidence>
<gene>
    <name evidence="8" type="ORF">DW355_10070</name>
</gene>
<evidence type="ECO:0000256" key="5">
    <source>
        <dbReference type="ARBA" id="ARBA00023098"/>
    </source>
</evidence>
<organism evidence="8 9">
    <name type="scientific">Hylemonella gracilis</name>
    <dbReference type="NCBI Taxonomy" id="80880"/>
    <lineage>
        <taxon>Bacteria</taxon>
        <taxon>Pseudomonadati</taxon>
        <taxon>Pseudomonadota</taxon>
        <taxon>Betaproteobacteria</taxon>
        <taxon>Burkholderiales</taxon>
        <taxon>Comamonadaceae</taxon>
        <taxon>Hylemonella</taxon>
    </lineage>
</organism>
<dbReference type="InterPro" id="IPR029063">
    <property type="entry name" value="SAM-dependent_MTases_sf"/>
</dbReference>
<evidence type="ECO:0000256" key="3">
    <source>
        <dbReference type="ARBA" id="ARBA00022679"/>
    </source>
</evidence>
<dbReference type="OrthoDB" id="9782855at2"/>
<comment type="similarity">
    <text evidence="1">Belongs to the CFA/CMAS family.</text>
</comment>
<dbReference type="SUPFAM" id="SSF53335">
    <property type="entry name" value="S-adenosyl-L-methionine-dependent methyltransferases"/>
    <property type="match status" value="1"/>
</dbReference>
<evidence type="ECO:0000256" key="1">
    <source>
        <dbReference type="ARBA" id="ARBA00010815"/>
    </source>
</evidence>
<dbReference type="GO" id="GO:0032259">
    <property type="term" value="P:methylation"/>
    <property type="evidence" value="ECO:0007669"/>
    <property type="project" value="UniProtKB-KW"/>
</dbReference>
<feature type="compositionally biased region" description="Polar residues" evidence="7">
    <location>
        <begin position="1"/>
        <end position="14"/>
    </location>
</feature>
<name>A0A4V1A275_9BURK</name>
<dbReference type="Gene3D" id="3.40.50.150">
    <property type="entry name" value="Vaccinia Virus protein VP39"/>
    <property type="match status" value="1"/>
</dbReference>
<dbReference type="EMBL" id="CP031395">
    <property type="protein sequence ID" value="QBK05069.1"/>
    <property type="molecule type" value="Genomic_DNA"/>
</dbReference>
<evidence type="ECO:0000256" key="7">
    <source>
        <dbReference type="SAM" id="MobiDB-lite"/>
    </source>
</evidence>
<dbReference type="InterPro" id="IPR003333">
    <property type="entry name" value="CMAS"/>
</dbReference>
<dbReference type="RefSeq" id="WP_131279792.1">
    <property type="nucleotide sequence ID" value="NZ_CP031395.1"/>
</dbReference>
<dbReference type="CDD" id="cd02440">
    <property type="entry name" value="AdoMet_MTases"/>
    <property type="match status" value="1"/>
</dbReference>
<accession>A0A4V1A275</accession>
<dbReference type="PANTHER" id="PTHR43667:SF2">
    <property type="entry name" value="FATTY ACID C-METHYL TRANSFERASE"/>
    <property type="match status" value="1"/>
</dbReference>